<reference evidence="2" key="1">
    <citation type="submission" date="2016-10" db="EMBL/GenBank/DDBJ databases">
        <authorList>
            <person name="Varghese N."/>
            <person name="Submissions S."/>
        </authorList>
    </citation>
    <scope>NUCLEOTIDE SEQUENCE [LARGE SCALE GENOMIC DNA]</scope>
    <source>
        <strain evidence="2">CGMCC 1.6763</strain>
    </source>
</reference>
<dbReference type="RefSeq" id="WP_092052490.1">
    <property type="nucleotide sequence ID" value="NZ_FNZF01000003.1"/>
</dbReference>
<accession>A0A1H6YS92</accession>
<protein>
    <submittedName>
        <fullName evidence="1">Uncharacterized conserved protein YndB, AHSA1/START domain</fullName>
    </submittedName>
</protein>
<dbReference type="STRING" id="426757.SAMN04488127_1791"/>
<name>A0A1H6YS92_9BACL</name>
<dbReference type="Gene3D" id="3.30.530.20">
    <property type="match status" value="1"/>
</dbReference>
<dbReference type="InterPro" id="IPR023393">
    <property type="entry name" value="START-like_dom_sf"/>
</dbReference>
<sequence length="153" mass="17128">MSIEFEVERDFRVPKERLYDALLDLEAAEHWMQGLVGIERQDTGQMREGSTWIETRKMYGSKASEHFEVVELVPNEKIVIRVDGTKGTTGKGEYLFTYRIAGAGDQSHVHLQGEIGGLTGLTKLFGKMMAGPFKKATAKDLDALKDYLESNNG</sequence>
<dbReference type="InterPro" id="IPR019587">
    <property type="entry name" value="Polyketide_cyclase/dehydratase"/>
</dbReference>
<dbReference type="EMBL" id="FNZF01000003">
    <property type="protein sequence ID" value="SEJ44188.1"/>
    <property type="molecule type" value="Genomic_DNA"/>
</dbReference>
<dbReference type="AlphaFoldDB" id="A0A1H6YS92"/>
<dbReference type="SUPFAM" id="SSF55961">
    <property type="entry name" value="Bet v1-like"/>
    <property type="match status" value="1"/>
</dbReference>
<evidence type="ECO:0000313" key="2">
    <source>
        <dbReference type="Proteomes" id="UP000199200"/>
    </source>
</evidence>
<dbReference type="OrthoDB" id="4773254at2"/>
<dbReference type="Pfam" id="PF10604">
    <property type="entry name" value="Polyketide_cyc2"/>
    <property type="match status" value="1"/>
</dbReference>
<evidence type="ECO:0000313" key="1">
    <source>
        <dbReference type="EMBL" id="SEJ44188.1"/>
    </source>
</evidence>
<proteinExistence type="predicted"/>
<gene>
    <name evidence="1" type="ORF">SAMN04488127_1791</name>
</gene>
<dbReference type="Proteomes" id="UP000199200">
    <property type="component" value="Unassembled WGS sequence"/>
</dbReference>
<organism evidence="1 2">
    <name type="scientific">Bhargavaea ginsengi</name>
    <dbReference type="NCBI Taxonomy" id="426757"/>
    <lineage>
        <taxon>Bacteria</taxon>
        <taxon>Bacillati</taxon>
        <taxon>Bacillota</taxon>
        <taxon>Bacilli</taxon>
        <taxon>Bacillales</taxon>
        <taxon>Caryophanaceae</taxon>
        <taxon>Bhargavaea</taxon>
    </lineage>
</organism>
<keyword evidence="2" id="KW-1185">Reference proteome</keyword>